<accession>A0ABV6FPY1</accession>
<reference evidence="1 2" key="1">
    <citation type="submission" date="2024-09" db="EMBL/GenBank/DDBJ databases">
        <authorList>
            <person name="Sun Q."/>
            <person name="Mori K."/>
        </authorList>
    </citation>
    <scope>NUCLEOTIDE SEQUENCE [LARGE SCALE GENOMIC DNA]</scope>
    <source>
        <strain evidence="1 2">CCM 7650</strain>
    </source>
</reference>
<name>A0ABV6FPY1_9BACT</name>
<protein>
    <submittedName>
        <fullName evidence="1">T9SS C-terminal target domain-containing protein</fullName>
    </submittedName>
</protein>
<organism evidence="1 2">
    <name type="scientific">Fontibacter flavus</name>
    <dbReference type="NCBI Taxonomy" id="654838"/>
    <lineage>
        <taxon>Bacteria</taxon>
        <taxon>Pseudomonadati</taxon>
        <taxon>Bacteroidota</taxon>
        <taxon>Cytophagia</taxon>
        <taxon>Cytophagales</taxon>
        <taxon>Cyclobacteriaceae</taxon>
        <taxon>Fontibacter</taxon>
    </lineage>
</organism>
<dbReference type="Proteomes" id="UP001589797">
    <property type="component" value="Unassembled WGS sequence"/>
</dbReference>
<keyword evidence="2" id="KW-1185">Reference proteome</keyword>
<gene>
    <name evidence="1" type="ORF">ACFFIP_04520</name>
</gene>
<evidence type="ECO:0000313" key="1">
    <source>
        <dbReference type="EMBL" id="MFC0261936.1"/>
    </source>
</evidence>
<dbReference type="RefSeq" id="WP_382386378.1">
    <property type="nucleotide sequence ID" value="NZ_JBHLWI010000008.1"/>
</dbReference>
<proteinExistence type="predicted"/>
<dbReference type="EMBL" id="JBHLWI010000008">
    <property type="protein sequence ID" value="MFC0261936.1"/>
    <property type="molecule type" value="Genomic_DNA"/>
</dbReference>
<comment type="caution">
    <text evidence="1">The sequence shown here is derived from an EMBL/GenBank/DDBJ whole genome shotgun (WGS) entry which is preliminary data.</text>
</comment>
<sequence>MVNSILDKFSVIRRMNVEFLNHQKVWGVFTLLSLFFISTFQTLAQTITYTSQPCTSGLWNDPACWTRTGSCSGNVTIPNSPPFQGISNNCAVVVNLNHPRQVNGDFASGSGFTLNMNASLTVTGSLTSTNQGATTINVFSGVLTAKSVEVKNDFNLVIHSGAEAIFDELDLNGNLVTIDIKSGGSLTVLGETKMRGNRSDIKVAGEFVTGSIDVAGATNNITTSGDAFVYVTDETKGINIAGNATLTITGTSEVVVEGSVVVQGGNLNVSEQASLTIYTDFLPNPGSQIRITTQGEVYYCGMGPDPSTLTALDPTATYQVIDDPINCNITIMPVQIIYVEPSYDESSRIVKLRWATAKEFGNSHFEIERSYAGTKGFEKIAEIQGMGWKDTITEYEFEDEELPLVGGNILFRLKQISFGGEVNYSKVVSIRIPSLQVTKGVWRAFPNPTSGDNFRLELLHLQEYSGEEIQVELISPSAEAVLFRAGNMAEISRQVQAKLLNAPKGIYLIHISWGTKKEFHKLVKN</sequence>
<evidence type="ECO:0000313" key="2">
    <source>
        <dbReference type="Proteomes" id="UP001589797"/>
    </source>
</evidence>